<protein>
    <submittedName>
        <fullName evidence="3">Unannotated protein</fullName>
    </submittedName>
</protein>
<evidence type="ECO:0000313" key="3">
    <source>
        <dbReference type="EMBL" id="CAB4600997.1"/>
    </source>
</evidence>
<proteinExistence type="predicted"/>
<name>A0A6J6GIE3_9ZZZZ</name>
<reference evidence="3" key="1">
    <citation type="submission" date="2020-05" db="EMBL/GenBank/DDBJ databases">
        <authorList>
            <person name="Chiriac C."/>
            <person name="Salcher M."/>
            <person name="Ghai R."/>
            <person name="Kavagutti S V."/>
        </authorList>
    </citation>
    <scope>NUCLEOTIDE SEQUENCE</scope>
</reference>
<keyword evidence="2" id="KW-0472">Membrane</keyword>
<organism evidence="3">
    <name type="scientific">freshwater metagenome</name>
    <dbReference type="NCBI Taxonomy" id="449393"/>
    <lineage>
        <taxon>unclassified sequences</taxon>
        <taxon>metagenomes</taxon>
        <taxon>ecological metagenomes</taxon>
    </lineage>
</organism>
<feature type="compositionally biased region" description="Low complexity" evidence="1">
    <location>
        <begin position="9"/>
        <end position="27"/>
    </location>
</feature>
<evidence type="ECO:0000256" key="2">
    <source>
        <dbReference type="SAM" id="Phobius"/>
    </source>
</evidence>
<feature type="transmembrane region" description="Helical" evidence="2">
    <location>
        <begin position="104"/>
        <end position="122"/>
    </location>
</feature>
<keyword evidence="2" id="KW-0812">Transmembrane</keyword>
<dbReference type="EMBL" id="CAEZUP010000010">
    <property type="protein sequence ID" value="CAB4600997.1"/>
    <property type="molecule type" value="Genomic_DNA"/>
</dbReference>
<sequence>MASSSNTGKLLKSSKPAKPAKVSKASAVDPDFASRWNATDKSERRQIRRLVRIGRPQETEGDARLAVGFAAYQRTRPWYRFFWLWFVPVIIGGLGASFATHPIVIGMVAGVAVNALLVRRAFRRTDIVNAPVLEATTPV</sequence>
<gene>
    <name evidence="3" type="ORF">UFOPK1835_00398</name>
</gene>
<keyword evidence="2" id="KW-1133">Transmembrane helix</keyword>
<accession>A0A6J6GIE3</accession>
<feature type="transmembrane region" description="Helical" evidence="2">
    <location>
        <begin position="81"/>
        <end position="98"/>
    </location>
</feature>
<evidence type="ECO:0000256" key="1">
    <source>
        <dbReference type="SAM" id="MobiDB-lite"/>
    </source>
</evidence>
<feature type="region of interest" description="Disordered" evidence="1">
    <location>
        <begin position="1"/>
        <end position="27"/>
    </location>
</feature>
<dbReference type="AlphaFoldDB" id="A0A6J6GIE3"/>